<keyword evidence="3" id="KW-1185">Reference proteome</keyword>
<evidence type="ECO:0000313" key="2">
    <source>
        <dbReference type="EMBL" id="KAF5945914.1"/>
    </source>
</evidence>
<comment type="caution">
    <text evidence="2">The sequence shown here is derived from an EMBL/GenBank/DDBJ whole genome shotgun (WGS) entry which is preliminary data.</text>
</comment>
<evidence type="ECO:0000256" key="1">
    <source>
        <dbReference type="SAM" id="Phobius"/>
    </source>
</evidence>
<protein>
    <submittedName>
        <fullName evidence="2">Uncharacterized protein</fullName>
    </submittedName>
</protein>
<organism evidence="2 3">
    <name type="scientific">Camellia sinensis</name>
    <name type="common">Tea plant</name>
    <name type="synonym">Thea sinensis</name>
    <dbReference type="NCBI Taxonomy" id="4442"/>
    <lineage>
        <taxon>Eukaryota</taxon>
        <taxon>Viridiplantae</taxon>
        <taxon>Streptophyta</taxon>
        <taxon>Embryophyta</taxon>
        <taxon>Tracheophyta</taxon>
        <taxon>Spermatophyta</taxon>
        <taxon>Magnoliopsida</taxon>
        <taxon>eudicotyledons</taxon>
        <taxon>Gunneridae</taxon>
        <taxon>Pentapetalae</taxon>
        <taxon>asterids</taxon>
        <taxon>Ericales</taxon>
        <taxon>Theaceae</taxon>
        <taxon>Camellia</taxon>
    </lineage>
</organism>
<dbReference type="Pfam" id="PF03140">
    <property type="entry name" value="DUF247"/>
    <property type="match status" value="1"/>
</dbReference>
<dbReference type="PANTHER" id="PTHR31549">
    <property type="entry name" value="PROTEIN, PUTATIVE (DUF247)-RELATED-RELATED"/>
    <property type="match status" value="1"/>
</dbReference>
<sequence>MYLDIEGETLAWIMAIDGLFLLDFLRNCHIHMKENSVSSSATTAHLVDSIGRKLAHGTVLGDIMMLENQIPIFLLREIVSIQCSLHDVEDNLLPSMLMGFCKSLSPIKLIKEDLPLSQVAEHAHLLDLLYHLIVPKKNCSEDNPGNGFGKLGSSSFDSSERFSKIVGSPYYMAPEWPRKLFRQPFVEQCCWTSLAFVNSCALSWMFPEKIYKTLDKSTKILRFKVPFSMFAYPIYLERQVLILMVSLLFYLSMVFGSAQMLKLYGVPYVIFVMWLDTATYLHHHGYEQKRHWYRGKIKCCLITLILSINCIIEQTRILGVGALENLGGCTEISGCDV</sequence>
<keyword evidence="1" id="KW-0472">Membrane</keyword>
<dbReference type="EMBL" id="JACBKZ010000007">
    <property type="protein sequence ID" value="KAF5945914.1"/>
    <property type="molecule type" value="Genomic_DNA"/>
</dbReference>
<reference evidence="3" key="1">
    <citation type="journal article" date="2020" name="Nat. Commun.">
        <title>Genome assembly of wild tea tree DASZ reveals pedigree and selection history of tea varieties.</title>
        <authorList>
            <person name="Zhang W."/>
            <person name="Zhang Y."/>
            <person name="Qiu H."/>
            <person name="Guo Y."/>
            <person name="Wan H."/>
            <person name="Zhang X."/>
            <person name="Scossa F."/>
            <person name="Alseekh S."/>
            <person name="Zhang Q."/>
            <person name="Wang P."/>
            <person name="Xu L."/>
            <person name="Schmidt M.H."/>
            <person name="Jia X."/>
            <person name="Li D."/>
            <person name="Zhu A."/>
            <person name="Guo F."/>
            <person name="Chen W."/>
            <person name="Ni D."/>
            <person name="Usadel B."/>
            <person name="Fernie A.R."/>
            <person name="Wen W."/>
        </authorList>
    </citation>
    <scope>NUCLEOTIDE SEQUENCE [LARGE SCALE GENOMIC DNA]</scope>
    <source>
        <strain evidence="3">cv. G240</strain>
    </source>
</reference>
<dbReference type="AlphaFoldDB" id="A0A7J7H269"/>
<reference evidence="2 3" key="2">
    <citation type="submission" date="2020-07" db="EMBL/GenBank/DDBJ databases">
        <title>Genome assembly of wild tea tree DASZ reveals pedigree and selection history of tea varieties.</title>
        <authorList>
            <person name="Zhang W."/>
        </authorList>
    </citation>
    <scope>NUCLEOTIDE SEQUENCE [LARGE SCALE GENOMIC DNA]</scope>
    <source>
        <strain evidence="3">cv. G240</strain>
        <tissue evidence="2">Leaf</tissue>
    </source>
</reference>
<dbReference type="PANTHER" id="PTHR31549:SF23">
    <property type="entry name" value="OS03G0591600 PROTEIN"/>
    <property type="match status" value="1"/>
</dbReference>
<name>A0A7J7H269_CAMSI</name>
<dbReference type="Proteomes" id="UP000593564">
    <property type="component" value="Unassembled WGS sequence"/>
</dbReference>
<dbReference type="InterPro" id="IPR004158">
    <property type="entry name" value="DUF247_pln"/>
</dbReference>
<feature type="transmembrane region" description="Helical" evidence="1">
    <location>
        <begin position="240"/>
        <end position="258"/>
    </location>
</feature>
<proteinExistence type="predicted"/>
<accession>A0A7J7H269</accession>
<evidence type="ECO:0000313" key="3">
    <source>
        <dbReference type="Proteomes" id="UP000593564"/>
    </source>
</evidence>
<keyword evidence="1" id="KW-0812">Transmembrane</keyword>
<keyword evidence="1" id="KW-1133">Transmembrane helix</keyword>
<gene>
    <name evidence="2" type="ORF">HYC85_016142</name>
</gene>
<feature type="transmembrane region" description="Helical" evidence="1">
    <location>
        <begin position="264"/>
        <end position="281"/>
    </location>
</feature>